<dbReference type="InterPro" id="IPR010419">
    <property type="entry name" value="CO_DH_gsu"/>
</dbReference>
<accession>A0A6N1AMJ3</accession>
<dbReference type="RefSeq" id="WP_149197244.1">
    <property type="nucleotide sequence ID" value="NZ_BSOV01000064.1"/>
</dbReference>
<evidence type="ECO:0000313" key="2">
    <source>
        <dbReference type="Proteomes" id="UP000509702"/>
    </source>
</evidence>
<sequence length="157" mass="16753">MDITGTHSVPGPRDRVFAALCDPAVLMRCIPVLEEMERLSATDYAARVRTTLGPMKARFSGRLRLEPEDGAHRYRLVAQGSGGLAGAVKGEALVVLEEADGRTLLTYSLSVALGGAVGRLAVKLVQAKTDRVLAGFFERFAAEITAEIRAEIGDRAG</sequence>
<dbReference type="Pfam" id="PF06240">
    <property type="entry name" value="COXG"/>
    <property type="match status" value="1"/>
</dbReference>
<dbReference type="Gene3D" id="3.30.530.20">
    <property type="match status" value="1"/>
</dbReference>
<dbReference type="Proteomes" id="UP000509702">
    <property type="component" value="Chromosome"/>
</dbReference>
<name>A0A6N1AMJ3_9PROT</name>
<dbReference type="EMBL" id="CP054619">
    <property type="protein sequence ID" value="QKS52438.1"/>
    <property type="molecule type" value="Genomic_DNA"/>
</dbReference>
<dbReference type="PANTHER" id="PTHR38588">
    <property type="entry name" value="BLL0334 PROTEIN"/>
    <property type="match status" value="1"/>
</dbReference>
<keyword evidence="2" id="KW-1185">Reference proteome</keyword>
<evidence type="ECO:0000313" key="1">
    <source>
        <dbReference type="EMBL" id="QKS52438.1"/>
    </source>
</evidence>
<gene>
    <name evidence="1" type="ORF">HUE56_18815</name>
</gene>
<dbReference type="CDD" id="cd05018">
    <property type="entry name" value="CoxG"/>
    <property type="match status" value="1"/>
</dbReference>
<dbReference type="OrthoDB" id="9787428at2"/>
<dbReference type="PANTHER" id="PTHR38588:SF1">
    <property type="entry name" value="BLL0334 PROTEIN"/>
    <property type="match status" value="1"/>
</dbReference>
<protein>
    <submittedName>
        <fullName evidence="1">Carbon monoxide dehydrogenase subunit G</fullName>
    </submittedName>
</protein>
<organism evidence="1 2">
    <name type="scientific">Azospirillum oryzae</name>
    <dbReference type="NCBI Taxonomy" id="286727"/>
    <lineage>
        <taxon>Bacteria</taxon>
        <taxon>Pseudomonadati</taxon>
        <taxon>Pseudomonadota</taxon>
        <taxon>Alphaproteobacteria</taxon>
        <taxon>Rhodospirillales</taxon>
        <taxon>Azospirillaceae</taxon>
        <taxon>Azospirillum</taxon>
    </lineage>
</organism>
<dbReference type="AlphaFoldDB" id="A0A6N1AMJ3"/>
<dbReference type="InterPro" id="IPR023393">
    <property type="entry name" value="START-like_dom_sf"/>
</dbReference>
<dbReference type="SUPFAM" id="SSF55961">
    <property type="entry name" value="Bet v1-like"/>
    <property type="match status" value="1"/>
</dbReference>
<dbReference type="KEGG" id="aoz:HUE56_18815"/>
<reference evidence="1 2" key="1">
    <citation type="submission" date="2020-06" db="EMBL/GenBank/DDBJ databases">
        <title>Complete genome of Azosprillum oryzae KACC14407.</title>
        <authorList>
            <person name="Kim M."/>
            <person name="Park Y.-J."/>
            <person name="Shin J.-H."/>
        </authorList>
    </citation>
    <scope>NUCLEOTIDE SEQUENCE [LARGE SCALE GENOMIC DNA]</scope>
    <source>
        <strain evidence="1 2">KACC 14407</strain>
    </source>
</reference>
<proteinExistence type="predicted"/>